<feature type="chain" id="PRO_5013107461" evidence="1">
    <location>
        <begin position="23"/>
        <end position="511"/>
    </location>
</feature>
<proteinExistence type="predicted"/>
<gene>
    <name evidence="2" type="ORF">CRP01_23925</name>
</gene>
<sequence length="511" mass="58621">MSKTTIYPLLFFLLLAGLQVNAQRRNGNPPEDAKASQIFEILPVAGKGYVTIFTDRGETPSKVRMIFTGASETVEAENELSLVRRGLSGMVESAFIWEGQLTLITSLFYPGPQRDLLFIRRFSLPDLEEVASEKIAEAYVPGRLRIPFGYALSPDSTQIMFYSWSYAVPEDPVKMEIHVLDQQLTRQWTKRFLLPNKNENFYIYACKVDNDGNAYLLCEDYKGKIGARIRDDKIERFVLRLDQNTSEAVSFAIQLPDKVITDLRFTMDKQGNLYGAGLYRDAKKVFQAGVFAYRIDQKTQGFRKKEIPISKEDYQAAHPYADADGKHVSGTRQFRDFFIDRLDWDEQEGLTMIGEQRIYDDDKDTYRDILVIQLDTTLRKSWMTRIPKDQSTLWGQPTFASYTYLSRGDQKYILFNDEAENMPGETDLPSRIRSFDLQYSTPTPILHMVKIGENGVLQHQNLSTVIRAGSKTGLVPAMTRSDQENTFLLYMVNLNNPEAEGEVFPISWMRK</sequence>
<dbReference type="RefSeq" id="WP_099152636.1">
    <property type="nucleotide sequence ID" value="NZ_PDUD01000028.1"/>
</dbReference>
<organism evidence="2 3">
    <name type="scientific">Flavilitoribacter nigricans (strain ATCC 23147 / DSM 23189 / NBRC 102662 / NCIMB 1420 / SS-2)</name>
    <name type="common">Lewinella nigricans</name>
    <dbReference type="NCBI Taxonomy" id="1122177"/>
    <lineage>
        <taxon>Bacteria</taxon>
        <taxon>Pseudomonadati</taxon>
        <taxon>Bacteroidota</taxon>
        <taxon>Saprospiria</taxon>
        <taxon>Saprospirales</taxon>
        <taxon>Lewinellaceae</taxon>
        <taxon>Flavilitoribacter</taxon>
    </lineage>
</organism>
<keyword evidence="3" id="KW-1185">Reference proteome</keyword>
<dbReference type="EMBL" id="PDUD01000028">
    <property type="protein sequence ID" value="PHN03923.1"/>
    <property type="molecule type" value="Genomic_DNA"/>
</dbReference>
<dbReference type="AlphaFoldDB" id="A0A2D0N850"/>
<accession>A0A2D0N850</accession>
<reference evidence="2 3" key="1">
    <citation type="submission" date="2017-10" db="EMBL/GenBank/DDBJ databases">
        <title>The draft genome sequence of Lewinella nigricans NBRC 102662.</title>
        <authorList>
            <person name="Wang K."/>
        </authorList>
    </citation>
    <scope>NUCLEOTIDE SEQUENCE [LARGE SCALE GENOMIC DNA]</scope>
    <source>
        <strain evidence="2 3">NBRC 102662</strain>
    </source>
</reference>
<dbReference type="SUPFAM" id="SSF63829">
    <property type="entry name" value="Calcium-dependent phosphotriesterase"/>
    <property type="match status" value="1"/>
</dbReference>
<feature type="signal peptide" evidence="1">
    <location>
        <begin position="1"/>
        <end position="22"/>
    </location>
</feature>
<evidence type="ECO:0000313" key="3">
    <source>
        <dbReference type="Proteomes" id="UP000223913"/>
    </source>
</evidence>
<evidence type="ECO:0000256" key="1">
    <source>
        <dbReference type="SAM" id="SignalP"/>
    </source>
</evidence>
<name>A0A2D0N850_FLAN2</name>
<dbReference type="Proteomes" id="UP000223913">
    <property type="component" value="Unassembled WGS sequence"/>
</dbReference>
<keyword evidence="1" id="KW-0732">Signal</keyword>
<dbReference type="OrthoDB" id="1293445at2"/>
<comment type="caution">
    <text evidence="2">The sequence shown here is derived from an EMBL/GenBank/DDBJ whole genome shotgun (WGS) entry which is preliminary data.</text>
</comment>
<evidence type="ECO:0000313" key="2">
    <source>
        <dbReference type="EMBL" id="PHN03923.1"/>
    </source>
</evidence>
<protein>
    <submittedName>
        <fullName evidence="2">Uncharacterized protein</fullName>
    </submittedName>
</protein>